<dbReference type="OrthoDB" id="8777999at2"/>
<comment type="caution">
    <text evidence="2">The sequence shown here is derived from an EMBL/GenBank/DDBJ whole genome shotgun (WGS) entry which is preliminary data.</text>
</comment>
<sequence length="215" mass="24527">MNHPHKPDALPASGEPWQQLWHAQALSPLDLSADELRRRSSALQSRVARRNRVEYLAGGLFVIPVYAFYIWLFPFWLTKLGALLVVLGTLVVLQQLQRRASCRALPPEALGQDWAAFHRAELLRQRDAVRSVWLWYIGPLLPGFWLFLWGRETELAGRGMETMFTLTHAAALLLFIAIVALNLRAARRYQREIDALDRQFAPAPADEAPHPKEMS</sequence>
<accession>A0A2N8KZ37</accession>
<evidence type="ECO:0000313" key="3">
    <source>
        <dbReference type="Proteomes" id="UP000235916"/>
    </source>
</evidence>
<feature type="transmembrane region" description="Helical" evidence="1">
    <location>
        <begin position="132"/>
        <end position="150"/>
    </location>
</feature>
<dbReference type="EMBL" id="POSP01000003">
    <property type="protein sequence ID" value="PND38705.1"/>
    <property type="molecule type" value="Genomic_DNA"/>
</dbReference>
<gene>
    <name evidence="2" type="ORF">C1O66_15020</name>
</gene>
<dbReference type="RefSeq" id="WP_102768623.1">
    <property type="nucleotide sequence ID" value="NZ_POSP01000003.1"/>
</dbReference>
<evidence type="ECO:0000256" key="1">
    <source>
        <dbReference type="SAM" id="Phobius"/>
    </source>
</evidence>
<keyword evidence="1" id="KW-0812">Transmembrane</keyword>
<organism evidence="2 3">
    <name type="scientific">Kinneretia aquatilis</name>
    <dbReference type="NCBI Taxonomy" id="2070761"/>
    <lineage>
        <taxon>Bacteria</taxon>
        <taxon>Pseudomonadati</taxon>
        <taxon>Pseudomonadota</taxon>
        <taxon>Betaproteobacteria</taxon>
        <taxon>Burkholderiales</taxon>
        <taxon>Sphaerotilaceae</taxon>
        <taxon>Roseateles</taxon>
    </lineage>
</organism>
<keyword evidence="1" id="KW-0472">Membrane</keyword>
<feature type="transmembrane region" description="Helical" evidence="1">
    <location>
        <begin position="162"/>
        <end position="183"/>
    </location>
</feature>
<evidence type="ECO:0000313" key="2">
    <source>
        <dbReference type="EMBL" id="PND38705.1"/>
    </source>
</evidence>
<proteinExistence type="predicted"/>
<keyword evidence="3" id="KW-1185">Reference proteome</keyword>
<name>A0A2N8KZ37_9BURK</name>
<keyword evidence="1" id="KW-1133">Transmembrane helix</keyword>
<protein>
    <submittedName>
        <fullName evidence="2">Uncharacterized protein</fullName>
    </submittedName>
</protein>
<dbReference type="AlphaFoldDB" id="A0A2N8KZ37"/>
<reference evidence="2 3" key="1">
    <citation type="submission" date="2018-01" db="EMBL/GenBank/DDBJ databases">
        <title>Draft genome sequence of Paucibacter aquatile CR182 isolated from freshwater of the Nakdong River.</title>
        <authorList>
            <person name="Choi A."/>
            <person name="Chung E.J."/>
        </authorList>
    </citation>
    <scope>NUCLEOTIDE SEQUENCE [LARGE SCALE GENOMIC DNA]</scope>
    <source>
        <strain evidence="2 3">CR182</strain>
    </source>
</reference>
<dbReference type="Proteomes" id="UP000235916">
    <property type="component" value="Unassembled WGS sequence"/>
</dbReference>
<feature type="transmembrane region" description="Helical" evidence="1">
    <location>
        <begin position="76"/>
        <end position="93"/>
    </location>
</feature>
<feature type="transmembrane region" description="Helical" evidence="1">
    <location>
        <begin position="53"/>
        <end position="70"/>
    </location>
</feature>